<dbReference type="Gene3D" id="6.10.250.3150">
    <property type="match status" value="1"/>
</dbReference>
<dbReference type="CDD" id="cd12797">
    <property type="entry name" value="M23_peptidase"/>
    <property type="match status" value="1"/>
</dbReference>
<keyword evidence="1" id="KW-0175">Coiled coil</keyword>
<organism evidence="2 3">
    <name type="scientific">Candidatus Woesebacteria bacterium GW2011_GWA1_37_8</name>
    <dbReference type="NCBI Taxonomy" id="1618546"/>
    <lineage>
        <taxon>Bacteria</taxon>
        <taxon>Candidatus Woeseibacteriota</taxon>
    </lineage>
</organism>
<dbReference type="Gene3D" id="2.70.70.10">
    <property type="entry name" value="Glucose Permease (Domain IIA)"/>
    <property type="match status" value="1"/>
</dbReference>
<dbReference type="InterPro" id="IPR011055">
    <property type="entry name" value="Dup_hybrid_motif"/>
</dbReference>
<gene>
    <name evidence="2" type="ORF">US62_C0004G0014</name>
</gene>
<dbReference type="EMBL" id="LBTR01000004">
    <property type="protein sequence ID" value="KKQ46201.1"/>
    <property type="molecule type" value="Genomic_DNA"/>
</dbReference>
<comment type="caution">
    <text evidence="2">The sequence shown here is derived from an EMBL/GenBank/DDBJ whole genome shotgun (WGS) entry which is preliminary data.</text>
</comment>
<dbReference type="Proteomes" id="UP000034603">
    <property type="component" value="Unassembled WGS sequence"/>
</dbReference>
<proteinExistence type="predicted"/>
<feature type="coiled-coil region" evidence="1">
    <location>
        <begin position="34"/>
        <end position="89"/>
    </location>
</feature>
<dbReference type="AlphaFoldDB" id="A0A0G0L0G8"/>
<reference evidence="2 3" key="1">
    <citation type="journal article" date="2015" name="Nature">
        <title>rRNA introns, odd ribosomes, and small enigmatic genomes across a large radiation of phyla.</title>
        <authorList>
            <person name="Brown C.T."/>
            <person name="Hug L.A."/>
            <person name="Thomas B.C."/>
            <person name="Sharon I."/>
            <person name="Castelle C.J."/>
            <person name="Singh A."/>
            <person name="Wilkins M.J."/>
            <person name="Williams K.H."/>
            <person name="Banfield J.F."/>
        </authorList>
    </citation>
    <scope>NUCLEOTIDE SEQUENCE [LARGE SCALE GENOMIC DNA]</scope>
</reference>
<sequence>MTRKITLLLFIFFFAVFYSQQVSNTGFNGKVLLAQSEEEKLTKLKNDIEQYEKELARLTSAASTLQNQIAQFDTQIKLTQLKIAQTEEQINLLGGRIDRLGESLTSLTTAFNERAVQTYKMAILGQPLYLLVTAPNLNQAVSSYHYLKRIQNDDMDLLNRLQNAQDLYKTQKTDQEKLQADLEKQRANLASQKNAKASLLTQTKNDEKKYQQLLASAKSEFEAIQAIISGRGEEEKVGPVSAGARIASIIDGPSCNSSGRHTHFIVKDGANVQNPFSYLKPGIDFENCSGSSCGSGDGDSFNPGGSWDWPINAKVKFTQGYGSTWAVRNTWVGRVYSSHNGIDVDSASSTDIKAVKTGTLYRGSYSGSGGCRLRYVRVDHDDSEIETYYLHVNY</sequence>
<accession>A0A0G0L0G8</accession>
<evidence type="ECO:0000256" key="1">
    <source>
        <dbReference type="SAM" id="Coils"/>
    </source>
</evidence>
<evidence type="ECO:0000313" key="3">
    <source>
        <dbReference type="Proteomes" id="UP000034603"/>
    </source>
</evidence>
<dbReference type="SUPFAM" id="SSF51261">
    <property type="entry name" value="Duplicated hybrid motif"/>
    <property type="match status" value="1"/>
</dbReference>
<name>A0A0G0L0G8_9BACT</name>
<protein>
    <submittedName>
        <fullName evidence="2">Uncharacterized protein</fullName>
    </submittedName>
</protein>
<evidence type="ECO:0000313" key="2">
    <source>
        <dbReference type="EMBL" id="KKQ46201.1"/>
    </source>
</evidence>
<feature type="coiled-coil region" evidence="1">
    <location>
        <begin position="147"/>
        <end position="220"/>
    </location>
</feature>